<protein>
    <submittedName>
        <fullName evidence="8">LMBR1 domain-containing protein 2</fullName>
    </submittedName>
</protein>
<feature type="transmembrane region" description="Helical" evidence="7">
    <location>
        <begin position="585"/>
        <end position="602"/>
    </location>
</feature>
<feature type="region of interest" description="Disordered" evidence="6">
    <location>
        <begin position="659"/>
        <end position="678"/>
    </location>
</feature>
<dbReference type="InterPro" id="IPR051584">
    <property type="entry name" value="GPCR-associated_LMBR1"/>
</dbReference>
<dbReference type="Pfam" id="PF04791">
    <property type="entry name" value="LMBR1"/>
    <property type="match status" value="1"/>
</dbReference>
<reference evidence="8" key="1">
    <citation type="submission" date="2018-10" db="EMBL/GenBank/DDBJ databases">
        <title>Transcriptome assembly of Aceria tosichella (Wheat curl mite) Type 2.</title>
        <authorList>
            <person name="Scully E.D."/>
            <person name="Geib S.M."/>
            <person name="Palmer N.A."/>
            <person name="Gupta A.K."/>
            <person name="Sarath G."/>
            <person name="Tatineni S."/>
        </authorList>
    </citation>
    <scope>NUCLEOTIDE SEQUENCE</scope>
    <source>
        <strain evidence="8">LincolnNE</strain>
    </source>
</reference>
<name>A0A6G1SMQ8_9ACAR</name>
<evidence type="ECO:0000256" key="4">
    <source>
        <dbReference type="ARBA" id="ARBA00022989"/>
    </source>
</evidence>
<evidence type="ECO:0000256" key="1">
    <source>
        <dbReference type="ARBA" id="ARBA00004141"/>
    </source>
</evidence>
<feature type="transmembrane region" description="Helical" evidence="7">
    <location>
        <begin position="32"/>
        <end position="53"/>
    </location>
</feature>
<evidence type="ECO:0000256" key="7">
    <source>
        <dbReference type="SAM" id="Phobius"/>
    </source>
</evidence>
<feature type="transmembrane region" description="Helical" evidence="7">
    <location>
        <begin position="233"/>
        <end position="254"/>
    </location>
</feature>
<feature type="transmembrane region" description="Helical" evidence="7">
    <location>
        <begin position="194"/>
        <end position="213"/>
    </location>
</feature>
<comment type="similarity">
    <text evidence="2">Belongs to the LIMR family.</text>
</comment>
<feature type="transmembrane region" description="Helical" evidence="7">
    <location>
        <begin position="485"/>
        <end position="505"/>
    </location>
</feature>
<evidence type="ECO:0000256" key="6">
    <source>
        <dbReference type="SAM" id="MobiDB-lite"/>
    </source>
</evidence>
<accession>A0A6G1SMQ8</accession>
<dbReference type="EMBL" id="GGYP01006696">
    <property type="protein sequence ID" value="MDE51467.1"/>
    <property type="molecule type" value="Transcribed_RNA"/>
</dbReference>
<dbReference type="GO" id="GO:0016020">
    <property type="term" value="C:membrane"/>
    <property type="evidence" value="ECO:0007669"/>
    <property type="project" value="UniProtKB-SubCell"/>
</dbReference>
<evidence type="ECO:0000256" key="3">
    <source>
        <dbReference type="ARBA" id="ARBA00022692"/>
    </source>
</evidence>
<dbReference type="PANTHER" id="PTHR21355:SF0">
    <property type="entry name" value="G-PROTEIN COUPLED RECEPTOR-ASSOCIATED PROTEIN LMBRD2"/>
    <property type="match status" value="1"/>
</dbReference>
<dbReference type="AlphaFoldDB" id="A0A6G1SMQ8"/>
<proteinExistence type="inferred from homology"/>
<keyword evidence="3 7" id="KW-0812">Transmembrane</keyword>
<evidence type="ECO:0000313" key="8">
    <source>
        <dbReference type="EMBL" id="MDE51467.1"/>
    </source>
</evidence>
<feature type="transmembrane region" description="Helical" evidence="7">
    <location>
        <begin position="429"/>
        <end position="449"/>
    </location>
</feature>
<evidence type="ECO:0000256" key="5">
    <source>
        <dbReference type="ARBA" id="ARBA00023136"/>
    </source>
</evidence>
<sequence length="678" mass="77568">MASAIPTFVEILACFLLSTALLNRYSDMVNNNIVTVVGVFMSWFFSFMVIFMLPNDLTSVAYRQCLINYQNSINSTTTTTTTTTPLPIVNEPSVVISNSSSIIPQHITFAMAGNASHHDVLDIVYQDQPSNTTVNPCIVPWNHVSDTVLMKLWRFVYWTSQFLNWFVLPIMQSYSMSGDFTTTNKLKSALRANLIYYSSIGAIFFVLLIYVVLRTGLVFSNLKVIAISSSNTWGLFLLVVLLGYGLVELPRFLINRSKHFQALNRQYFKVGKLNAEKCEAEEKLDDVLEEIHQVYSAIGNNEHSPLKPYLNKILDKCPPDWKRRSSAFRRQAASSNSVYEPDLSKTPNYDLQALIRLHKRVIKAVHYHRQIICRWNHLIEEVIELEDIARNYLDNQGPQSPRLFKSTLPKQRSIWRTFYTLKVEWYWKCLLRVWLFRLVGLVATVFSAAVVWSEITFPFASFAPRLSIFAYFVDSFMETQQYFYLELFSTISIGYLAVCAFYTVFNMKIFNVYYLASNKQTDEYSLSFSGMLVCRLTAPLCLNYLCLVNRDSRFTQQNSTRLETSFTAIMGHLDLIPIINSGLNIFLPLCMSAICLAIYFDFGTRILHNLGYEQFIENDEMTGDLVKTGQELVEREKGKLLRNYEATTGAYHDMLSANPSASSYVPTSATASSELNEP</sequence>
<keyword evidence="5 7" id="KW-0472">Membrane</keyword>
<keyword evidence="4 7" id="KW-1133">Transmembrane helix</keyword>
<organism evidence="8">
    <name type="scientific">Aceria tosichella</name>
    <name type="common">wheat curl mite</name>
    <dbReference type="NCBI Taxonomy" id="561515"/>
    <lineage>
        <taxon>Eukaryota</taxon>
        <taxon>Metazoa</taxon>
        <taxon>Ecdysozoa</taxon>
        <taxon>Arthropoda</taxon>
        <taxon>Chelicerata</taxon>
        <taxon>Arachnida</taxon>
        <taxon>Acari</taxon>
        <taxon>Acariformes</taxon>
        <taxon>Trombidiformes</taxon>
        <taxon>Prostigmata</taxon>
        <taxon>Eupodina</taxon>
        <taxon>Eriophyoidea</taxon>
        <taxon>Eriophyidae</taxon>
        <taxon>Eriophyinae</taxon>
        <taxon>Aceriini</taxon>
        <taxon>Aceria</taxon>
    </lineage>
</organism>
<evidence type="ECO:0000256" key="2">
    <source>
        <dbReference type="ARBA" id="ARBA00010487"/>
    </source>
</evidence>
<dbReference type="InterPro" id="IPR006876">
    <property type="entry name" value="LMBR1-like_membr_prot"/>
</dbReference>
<gene>
    <name evidence="8" type="primary">lmbrd2</name>
    <name evidence="8" type="ORF">g.14586</name>
</gene>
<comment type="subcellular location">
    <subcellularLocation>
        <location evidence="1">Membrane</location>
        <topology evidence="1">Multi-pass membrane protein</topology>
    </subcellularLocation>
</comment>
<feature type="transmembrane region" description="Helical" evidence="7">
    <location>
        <begin position="525"/>
        <end position="548"/>
    </location>
</feature>
<dbReference type="PANTHER" id="PTHR21355">
    <property type="entry name" value="G-PROTEIN COUPLED RECEPTOR-ASSOCIATED PROTEIN LMBRD2"/>
    <property type="match status" value="1"/>
</dbReference>